<dbReference type="Proteomes" id="UP000233551">
    <property type="component" value="Unassembled WGS sequence"/>
</dbReference>
<evidence type="ECO:0000313" key="2">
    <source>
        <dbReference type="Proteomes" id="UP000233551"/>
    </source>
</evidence>
<dbReference type="STRING" id="22663.A0A2I0J7K3"/>
<evidence type="ECO:0008006" key="3">
    <source>
        <dbReference type="Google" id="ProtNLM"/>
    </source>
</evidence>
<organism evidence="1 2">
    <name type="scientific">Punica granatum</name>
    <name type="common">Pomegranate</name>
    <dbReference type="NCBI Taxonomy" id="22663"/>
    <lineage>
        <taxon>Eukaryota</taxon>
        <taxon>Viridiplantae</taxon>
        <taxon>Streptophyta</taxon>
        <taxon>Embryophyta</taxon>
        <taxon>Tracheophyta</taxon>
        <taxon>Spermatophyta</taxon>
        <taxon>Magnoliopsida</taxon>
        <taxon>eudicotyledons</taxon>
        <taxon>Gunneridae</taxon>
        <taxon>Pentapetalae</taxon>
        <taxon>rosids</taxon>
        <taxon>malvids</taxon>
        <taxon>Myrtales</taxon>
        <taxon>Lythraceae</taxon>
        <taxon>Punica</taxon>
    </lineage>
</organism>
<protein>
    <recommendedName>
        <fullName evidence="3">Reverse transcriptase Ty1/copia-type domain-containing protein</fullName>
    </recommendedName>
</protein>
<accession>A0A2I0J7K3</accession>
<gene>
    <name evidence="1" type="ORF">CRG98_027390</name>
</gene>
<dbReference type="AlphaFoldDB" id="A0A2I0J7K3"/>
<sequence>MTGTRPAAFPMEQHLRLSPDNGAELVDPSSYRWLVGCMLYLTITCPELSYPVHVLSQFMQCPRQPHWDAAIRVLRYLKQNLGRDLLFKPPSTLSLTAYCDSDWATCSQSRRSLSGYFISLGGCPISWKTKRETTVARSLAEAEHRSMASTTATELTFFSRHPSAPRSIYCATTWPHFI</sequence>
<name>A0A2I0J7K3_PUNGR</name>
<proteinExistence type="predicted"/>
<comment type="caution">
    <text evidence="1">The sequence shown here is derived from an EMBL/GenBank/DDBJ whole genome shotgun (WGS) entry which is preliminary data.</text>
</comment>
<dbReference type="EMBL" id="PGOL01001962">
    <property type="protein sequence ID" value="PKI52215.1"/>
    <property type="molecule type" value="Genomic_DNA"/>
</dbReference>
<reference evidence="1 2" key="1">
    <citation type="submission" date="2017-11" db="EMBL/GenBank/DDBJ databases">
        <title>De-novo sequencing of pomegranate (Punica granatum L.) genome.</title>
        <authorList>
            <person name="Akparov Z."/>
            <person name="Amiraslanov A."/>
            <person name="Hajiyeva S."/>
            <person name="Abbasov M."/>
            <person name="Kaur K."/>
            <person name="Hamwieh A."/>
            <person name="Solovyev V."/>
            <person name="Salamov A."/>
            <person name="Braich B."/>
            <person name="Kosarev P."/>
            <person name="Mahmoud A."/>
            <person name="Hajiyev E."/>
            <person name="Babayeva S."/>
            <person name="Izzatullayeva V."/>
            <person name="Mammadov A."/>
            <person name="Mammadov A."/>
            <person name="Sharifova S."/>
            <person name="Ojaghi J."/>
            <person name="Eynullazada K."/>
            <person name="Bayramov B."/>
            <person name="Abdulazimova A."/>
            <person name="Shahmuradov I."/>
        </authorList>
    </citation>
    <scope>NUCLEOTIDE SEQUENCE [LARGE SCALE GENOMIC DNA]</scope>
    <source>
        <strain evidence="2">cv. AG2017</strain>
        <tissue evidence="1">Leaf</tissue>
    </source>
</reference>
<keyword evidence="2" id="KW-1185">Reference proteome</keyword>
<dbReference type="CDD" id="cd09272">
    <property type="entry name" value="RNase_HI_RT_Ty1"/>
    <property type="match status" value="1"/>
</dbReference>
<evidence type="ECO:0000313" key="1">
    <source>
        <dbReference type="EMBL" id="PKI52215.1"/>
    </source>
</evidence>